<feature type="compositionally biased region" description="Basic and acidic residues" evidence="9">
    <location>
        <begin position="320"/>
        <end position="333"/>
    </location>
</feature>
<dbReference type="GO" id="GO:0061630">
    <property type="term" value="F:ubiquitin protein ligase activity"/>
    <property type="evidence" value="ECO:0007669"/>
    <property type="project" value="UniProtKB-EC"/>
</dbReference>
<feature type="region of interest" description="Disordered" evidence="9">
    <location>
        <begin position="302"/>
        <end position="333"/>
    </location>
</feature>
<feature type="compositionally biased region" description="Low complexity" evidence="9">
    <location>
        <begin position="432"/>
        <end position="442"/>
    </location>
</feature>
<evidence type="ECO:0000256" key="5">
    <source>
        <dbReference type="ARBA" id="ARBA00022771"/>
    </source>
</evidence>
<evidence type="ECO:0000256" key="7">
    <source>
        <dbReference type="ARBA" id="ARBA00022833"/>
    </source>
</evidence>
<feature type="region of interest" description="Disordered" evidence="9">
    <location>
        <begin position="40"/>
        <end position="222"/>
    </location>
</feature>
<sequence>MERSGQQRDIVYCHQCENEWYRDEHGLECPRCHSDFTEVVEAGHDPREEMPPELPPRYGQTGSVPDPEEDDISDGRWRPSPGGASFVYTSPGLQPRQGQGQQEQGGSLLPPVMGSFASMLGSILGGRPLPTGAYPQGQQPGGSPDAHDPRHGSPHGGTSQGRPLSDPGSPSLGGMPGGTGGTFVRMGGGPGFHWRITTSSGPIHSRDANSPQPFNDPHQDLRPFLSMMFGGPPDQMGGPGMHGDQFHRHGDPFGHGGDAMAAMGPFGPLFAGILNPAMMRSGDGVYSQEALDRIISQLMEQNASGNAPGPASEQAITSLPKREVNEKDLGSEGKAECSICMDEVNLGEQVTELPCHHWFHGDCIKAWLGEHDTCPHCRQGIMPKEQDADRARGPNEAPRHDHTWGQGDGTQNNPFVVPESSNRPGSRRRHSSNAGSSSRNNNEGLFSRMRNAFGGGSS</sequence>
<dbReference type="PANTHER" id="PTHR45931:SF3">
    <property type="entry name" value="RING ZINC FINGER-CONTAINING PROTEIN"/>
    <property type="match status" value="1"/>
</dbReference>
<accession>A0A2P7YJP4</accession>
<evidence type="ECO:0000259" key="10">
    <source>
        <dbReference type="PROSITE" id="PS50089"/>
    </source>
</evidence>
<name>A0A2P7YJP4_9PEZI</name>
<dbReference type="SUPFAM" id="SSF57850">
    <property type="entry name" value="RING/U-box"/>
    <property type="match status" value="1"/>
</dbReference>
<keyword evidence="5 8" id="KW-0863">Zinc-finger</keyword>
<keyword evidence="7" id="KW-0862">Zinc</keyword>
<dbReference type="AlphaFoldDB" id="A0A2P7YJP4"/>
<gene>
    <name evidence="11" type="ORF">B9Z65_6002</name>
</gene>
<feature type="region of interest" description="Disordered" evidence="9">
    <location>
        <begin position="385"/>
        <end position="458"/>
    </location>
</feature>
<dbReference type="PROSITE" id="PS50089">
    <property type="entry name" value="ZF_RING_2"/>
    <property type="match status" value="1"/>
</dbReference>
<dbReference type="Pfam" id="PF13639">
    <property type="entry name" value="zf-RING_2"/>
    <property type="match status" value="1"/>
</dbReference>
<dbReference type="EMBL" id="NHZQ01000422">
    <property type="protein sequence ID" value="PSK36187.1"/>
    <property type="molecule type" value="Genomic_DNA"/>
</dbReference>
<feature type="compositionally biased region" description="Low complexity" evidence="9">
    <location>
        <begin position="161"/>
        <end position="173"/>
    </location>
</feature>
<organism evidence="11 12">
    <name type="scientific">Elsinoe australis</name>
    <dbReference type="NCBI Taxonomy" id="40998"/>
    <lineage>
        <taxon>Eukaryota</taxon>
        <taxon>Fungi</taxon>
        <taxon>Dikarya</taxon>
        <taxon>Ascomycota</taxon>
        <taxon>Pezizomycotina</taxon>
        <taxon>Dothideomycetes</taxon>
        <taxon>Dothideomycetidae</taxon>
        <taxon>Myriangiales</taxon>
        <taxon>Elsinoaceae</taxon>
        <taxon>Elsinoe</taxon>
    </lineage>
</organism>
<dbReference type="InterPro" id="IPR001841">
    <property type="entry name" value="Znf_RING"/>
</dbReference>
<dbReference type="STRING" id="40998.A0A2P7YJP4"/>
<evidence type="ECO:0000256" key="2">
    <source>
        <dbReference type="ARBA" id="ARBA00012483"/>
    </source>
</evidence>
<evidence type="ECO:0000313" key="12">
    <source>
        <dbReference type="Proteomes" id="UP000243723"/>
    </source>
</evidence>
<evidence type="ECO:0000256" key="1">
    <source>
        <dbReference type="ARBA" id="ARBA00000900"/>
    </source>
</evidence>
<feature type="compositionally biased region" description="Basic and acidic residues" evidence="9">
    <location>
        <begin position="385"/>
        <end position="403"/>
    </location>
</feature>
<keyword evidence="4" id="KW-0479">Metal-binding</keyword>
<dbReference type="FunFam" id="3.30.40.10:FF:000127">
    <property type="entry name" value="E3 ubiquitin-protein ligase RNF181"/>
    <property type="match status" value="1"/>
</dbReference>
<dbReference type="GO" id="GO:0006511">
    <property type="term" value="P:ubiquitin-dependent protein catabolic process"/>
    <property type="evidence" value="ECO:0007669"/>
    <property type="project" value="TreeGrafter"/>
</dbReference>
<dbReference type="Gene3D" id="3.30.40.10">
    <property type="entry name" value="Zinc/RING finger domain, C3HC4 (zinc finger)"/>
    <property type="match status" value="1"/>
</dbReference>
<evidence type="ECO:0000313" key="11">
    <source>
        <dbReference type="EMBL" id="PSK36187.1"/>
    </source>
</evidence>
<keyword evidence="6" id="KW-0833">Ubl conjugation pathway</keyword>
<dbReference type="GO" id="GO:0016567">
    <property type="term" value="P:protein ubiquitination"/>
    <property type="evidence" value="ECO:0007669"/>
    <property type="project" value="UniProtKB-ARBA"/>
</dbReference>
<protein>
    <recommendedName>
        <fullName evidence="2">RING-type E3 ubiquitin transferase</fullName>
        <ecNumber evidence="2">2.3.2.27</ecNumber>
    </recommendedName>
</protein>
<dbReference type="SMART" id="SM00184">
    <property type="entry name" value="RING"/>
    <property type="match status" value="1"/>
</dbReference>
<feature type="compositionally biased region" description="Basic and acidic residues" evidence="9">
    <location>
        <begin position="40"/>
        <end position="50"/>
    </location>
</feature>
<dbReference type="Proteomes" id="UP000243723">
    <property type="component" value="Unassembled WGS sequence"/>
</dbReference>
<evidence type="ECO:0000256" key="3">
    <source>
        <dbReference type="ARBA" id="ARBA00022679"/>
    </source>
</evidence>
<dbReference type="EC" id="2.3.2.27" evidence="2"/>
<evidence type="ECO:0000256" key="9">
    <source>
        <dbReference type="SAM" id="MobiDB-lite"/>
    </source>
</evidence>
<feature type="domain" description="RING-type" evidence="10">
    <location>
        <begin position="337"/>
        <end position="378"/>
    </location>
</feature>
<dbReference type="GO" id="GO:0005634">
    <property type="term" value="C:nucleus"/>
    <property type="evidence" value="ECO:0007669"/>
    <property type="project" value="TreeGrafter"/>
</dbReference>
<evidence type="ECO:0000256" key="6">
    <source>
        <dbReference type="ARBA" id="ARBA00022786"/>
    </source>
</evidence>
<evidence type="ECO:0000256" key="8">
    <source>
        <dbReference type="PROSITE-ProRule" id="PRU00175"/>
    </source>
</evidence>
<dbReference type="InterPro" id="IPR013083">
    <property type="entry name" value="Znf_RING/FYVE/PHD"/>
</dbReference>
<feature type="compositionally biased region" description="Low complexity" evidence="9">
    <location>
        <begin position="91"/>
        <end position="111"/>
    </location>
</feature>
<comment type="caution">
    <text evidence="11">The sequence shown here is derived from an EMBL/GenBank/DDBJ whole genome shotgun (WGS) entry which is preliminary data.</text>
</comment>
<evidence type="ECO:0000256" key="4">
    <source>
        <dbReference type="ARBA" id="ARBA00022723"/>
    </source>
</evidence>
<comment type="catalytic activity">
    <reaction evidence="1">
        <text>S-ubiquitinyl-[E2 ubiquitin-conjugating enzyme]-L-cysteine + [acceptor protein]-L-lysine = [E2 ubiquitin-conjugating enzyme]-L-cysteine + N(6)-ubiquitinyl-[acceptor protein]-L-lysine.</text>
        <dbReference type="EC" id="2.3.2.27"/>
    </reaction>
</comment>
<reference evidence="11 12" key="1">
    <citation type="submission" date="2017-05" db="EMBL/GenBank/DDBJ databases">
        <title>Draft genome sequence of Elsinoe australis.</title>
        <authorList>
            <person name="Cheng Q."/>
        </authorList>
    </citation>
    <scope>NUCLEOTIDE SEQUENCE [LARGE SCALE GENOMIC DNA]</scope>
    <source>
        <strain evidence="11 12">NL1</strain>
    </source>
</reference>
<dbReference type="InterPro" id="IPR051834">
    <property type="entry name" value="RING_finger_E3_ligase"/>
</dbReference>
<keyword evidence="12" id="KW-1185">Reference proteome</keyword>
<dbReference type="OrthoDB" id="8062037at2759"/>
<proteinExistence type="predicted"/>
<dbReference type="PANTHER" id="PTHR45931">
    <property type="entry name" value="SI:CH211-59O9.10"/>
    <property type="match status" value="1"/>
</dbReference>
<feature type="compositionally biased region" description="Polar residues" evidence="9">
    <location>
        <begin position="196"/>
        <end position="213"/>
    </location>
</feature>
<feature type="compositionally biased region" description="Gly residues" evidence="9">
    <location>
        <begin position="174"/>
        <end position="191"/>
    </location>
</feature>
<feature type="compositionally biased region" description="Polar residues" evidence="9">
    <location>
        <begin position="409"/>
        <end position="424"/>
    </location>
</feature>
<keyword evidence="3" id="KW-0808">Transferase</keyword>
<dbReference type="GO" id="GO:0008270">
    <property type="term" value="F:zinc ion binding"/>
    <property type="evidence" value="ECO:0007669"/>
    <property type="project" value="UniProtKB-KW"/>
</dbReference>